<reference evidence="1 2" key="1">
    <citation type="journal article" date="2023" name="Limnol Oceanogr Lett">
        <title>Environmental adaptations by the intertidal Antarctic cyanobacterium Halotia branconii CENA392 as revealed using long-read genome sequencing.</title>
        <authorList>
            <person name="Dextro R.B."/>
            <person name="Delbaje E."/>
            <person name="Freitas P.N.N."/>
            <person name="Geraldes V."/>
            <person name="Pinto E."/>
            <person name="Long P.F."/>
            <person name="Fiore M.F."/>
        </authorList>
    </citation>
    <scope>NUCLEOTIDE SEQUENCE [LARGE SCALE GENOMIC DNA]</scope>
    <source>
        <strain evidence="1 2">CENA392</strain>
    </source>
</reference>
<dbReference type="Proteomes" id="UP001223520">
    <property type="component" value="Chromosome"/>
</dbReference>
<keyword evidence="2" id="KW-1185">Reference proteome</keyword>
<dbReference type="AlphaFoldDB" id="A0AAJ6NQX9"/>
<proteinExistence type="predicted"/>
<name>A0AAJ6NQX9_9CYAN</name>
<evidence type="ECO:0000313" key="2">
    <source>
        <dbReference type="Proteomes" id="UP001223520"/>
    </source>
</evidence>
<dbReference type="EMBL" id="CP124543">
    <property type="protein sequence ID" value="WGV24962.1"/>
    <property type="molecule type" value="Genomic_DNA"/>
</dbReference>
<sequence>MAESIENKQLDNIATWMIPIAQTKLPSVLKGVFFMDGNPLPDDCITMYNLEWDTQNNSLVLPVFAPVQWTFHNSILGWLLLIGAKLAQFAYKIEFEDATLQQAQITPLAFGISVPRWIIDATMCRGENSDNGDTWKRKNVWFGGVPRIGEYTLRRIVDENGEYTPAFKDMLTKVQNECLVIRTSTPLGNLIHSS</sequence>
<gene>
    <name evidence="1" type="ORF">QI031_24860</name>
</gene>
<accession>A0AAJ6NQX9</accession>
<organism evidence="1 2">
    <name type="scientific">Halotia branconii CENA392</name>
    <dbReference type="NCBI Taxonomy" id="1539056"/>
    <lineage>
        <taxon>Bacteria</taxon>
        <taxon>Bacillati</taxon>
        <taxon>Cyanobacteriota</taxon>
        <taxon>Cyanophyceae</taxon>
        <taxon>Nostocales</taxon>
        <taxon>Nodulariaceae</taxon>
        <taxon>Halotia</taxon>
    </lineage>
</organism>
<dbReference type="KEGG" id="hbq:QI031_24860"/>
<dbReference type="RefSeq" id="WP_281482270.1">
    <property type="nucleotide sequence ID" value="NZ_CP124543.1"/>
</dbReference>
<evidence type="ECO:0000313" key="1">
    <source>
        <dbReference type="EMBL" id="WGV24962.1"/>
    </source>
</evidence>
<protein>
    <submittedName>
        <fullName evidence="1">Uncharacterized protein</fullName>
    </submittedName>
</protein>